<dbReference type="RefSeq" id="WP_208154825.1">
    <property type="nucleotide sequence ID" value="NZ_JAGEVF010000009.1"/>
</dbReference>
<sequence length="215" mass="25590">MEGNKSGLKYRIQWMTNIIKHGLFWHGVRNNLAKIGLDFMPYYWVQEATEAFTPPEIRGEDKDFELLVFGEEEIAFIKSTIIGIEDKDLFSNLKDGELCIGLKNRGNIAAYMFIKRKPFVFRQRHFNLKSNESYLHSMYTFEDYRGKNIAPYLRYHSYKHLQKEGVDTFLSVSEYFNKSTIRFKSKLKSKPLKLYLSLMLFKRWTLNFTLKTYKP</sequence>
<dbReference type="Proteomes" id="UP000676776">
    <property type="component" value="Unassembled WGS sequence"/>
</dbReference>
<dbReference type="InterPro" id="IPR000182">
    <property type="entry name" value="GNAT_dom"/>
</dbReference>
<organism evidence="2 3">
    <name type="scientific">Winogradskyella pelagia</name>
    <dbReference type="NCBI Taxonomy" id="2819984"/>
    <lineage>
        <taxon>Bacteria</taxon>
        <taxon>Pseudomonadati</taxon>
        <taxon>Bacteroidota</taxon>
        <taxon>Flavobacteriia</taxon>
        <taxon>Flavobacteriales</taxon>
        <taxon>Flavobacteriaceae</taxon>
        <taxon>Winogradskyella</taxon>
    </lineage>
</organism>
<dbReference type="SUPFAM" id="SSF55729">
    <property type="entry name" value="Acyl-CoA N-acyltransferases (Nat)"/>
    <property type="match status" value="1"/>
</dbReference>
<evidence type="ECO:0000313" key="2">
    <source>
        <dbReference type="EMBL" id="MBO3117474.1"/>
    </source>
</evidence>
<comment type="caution">
    <text evidence="2">The sequence shown here is derived from an EMBL/GenBank/DDBJ whole genome shotgun (WGS) entry which is preliminary data.</text>
</comment>
<evidence type="ECO:0000313" key="3">
    <source>
        <dbReference type="Proteomes" id="UP000676776"/>
    </source>
</evidence>
<dbReference type="Gene3D" id="3.40.630.30">
    <property type="match status" value="1"/>
</dbReference>
<keyword evidence="3" id="KW-1185">Reference proteome</keyword>
<dbReference type="InterPro" id="IPR016181">
    <property type="entry name" value="Acyl_CoA_acyltransferase"/>
</dbReference>
<proteinExistence type="predicted"/>
<name>A0ABS3T5D0_9FLAO</name>
<dbReference type="EMBL" id="JAGEVF010000009">
    <property type="protein sequence ID" value="MBO3117474.1"/>
    <property type="molecule type" value="Genomic_DNA"/>
</dbReference>
<gene>
    <name evidence="2" type="ORF">J4050_11990</name>
</gene>
<accession>A0ABS3T5D0</accession>
<evidence type="ECO:0000259" key="1">
    <source>
        <dbReference type="Pfam" id="PF00583"/>
    </source>
</evidence>
<feature type="domain" description="N-acetyltransferase" evidence="1">
    <location>
        <begin position="88"/>
        <end position="183"/>
    </location>
</feature>
<reference evidence="2 3" key="1">
    <citation type="submission" date="2021-03" db="EMBL/GenBank/DDBJ databases">
        <title>Winogradskyella sp. nov., isolated from costal sediment.</title>
        <authorList>
            <person name="Gao C."/>
        </authorList>
    </citation>
    <scope>NUCLEOTIDE SEQUENCE [LARGE SCALE GENOMIC DNA]</scope>
    <source>
        <strain evidence="2 3">DF17</strain>
    </source>
</reference>
<dbReference type="Pfam" id="PF00583">
    <property type="entry name" value="Acetyltransf_1"/>
    <property type="match status" value="1"/>
</dbReference>
<protein>
    <submittedName>
        <fullName evidence="2">GNAT family N-acetyltransferase</fullName>
    </submittedName>
</protein>